<dbReference type="InterPro" id="IPR021763">
    <property type="entry name" value="DUF3326"/>
</dbReference>
<evidence type="ECO:0008006" key="2">
    <source>
        <dbReference type="Google" id="ProtNLM"/>
    </source>
</evidence>
<reference evidence="1" key="1">
    <citation type="submission" date="2009-05" db="EMBL/GenBank/DDBJ databases">
        <authorList>
            <person name="Harkins D.M."/>
            <person name="DeShazer D."/>
            <person name="Woods D.E."/>
            <person name="Brinkac L.M."/>
            <person name="Brown K.A."/>
            <person name="Hung G.C."/>
            <person name="Tuanyok A."/>
            <person name="Zhang B."/>
            <person name="Nierman W.C."/>
        </authorList>
    </citation>
    <scope>NUCLEOTIDE SEQUENCE [LARGE SCALE GENOMIC DNA]</scope>
    <source>
        <strain evidence="1">1710a</strain>
    </source>
</reference>
<dbReference type="PANTHER" id="PTHR36891:SF1">
    <property type="entry name" value="OS01G0127400 PROTEIN"/>
    <property type="match status" value="1"/>
</dbReference>
<dbReference type="PANTHER" id="PTHR36891">
    <property type="entry name" value="OS01G0127400 PROTEIN"/>
    <property type="match status" value="1"/>
</dbReference>
<dbReference type="Proteomes" id="UP000001812">
    <property type="component" value="Chromosome II"/>
</dbReference>
<dbReference type="HOGENOM" id="CLU_035655_0_0_4"/>
<evidence type="ECO:0000313" key="1">
    <source>
        <dbReference type="EMBL" id="EET04065.1"/>
    </source>
</evidence>
<dbReference type="AlphaFoldDB" id="A0A0E1VT18"/>
<dbReference type="RefSeq" id="WP_004528753.1">
    <property type="nucleotide sequence ID" value="NZ_CM000833.1"/>
</dbReference>
<accession>A0A0E1VT18</accession>
<dbReference type="Pfam" id="PF11805">
    <property type="entry name" value="DUF3326"/>
    <property type="match status" value="1"/>
</dbReference>
<protein>
    <recommendedName>
        <fullName evidence="2">DUF3326 domain-containing protein</fullName>
    </recommendedName>
</protein>
<dbReference type="EMBL" id="CM000833">
    <property type="protein sequence ID" value="EET04065.1"/>
    <property type="molecule type" value="Genomic_DNA"/>
</dbReference>
<sequence>MHIHEKAFSVSGPLASASLDHLRELTRQQLGPDETPVRFVVTRSDEHGFDCEIGVLSDGEMPESMRADGLFRCERRTRGGGGEFNAVLIVPTGVGAEIGGHDGDAGPVAMLLSSICDRLITHPNVVNAADINELPANGLYVEGSVICRLLLGQIGLQPVRANRVLAVVGSNECPTFVNAAINAVNAARAAYGLDCPRVLHLDPGIHLTSTYASSGRAAGTVENLDALVALLAEHRDTFDAVAIASHIHVPDACRTGYYAGTLGLVNPWGGVEAMLTHTLSTLFSVPSAHSPMYEDPRFAVRDYGIVDPRIAPEVVSLTFLQCILKGLRRAPRIVELARAGNAAGTLSVSDVSCIVIPHGCVGLPVLAALAQRIPVIAVRENRNVMRNDLRSLPWAPGQLRIVDNYWEAAGVLASMRAGLNPDSVRRPLASVDVVRASAARAHGASSIATAANIA</sequence>
<organism evidence="1">
    <name type="scientific">Burkholderia pseudomallei 1710a</name>
    <dbReference type="NCBI Taxonomy" id="320371"/>
    <lineage>
        <taxon>Bacteria</taxon>
        <taxon>Pseudomonadati</taxon>
        <taxon>Pseudomonadota</taxon>
        <taxon>Betaproteobacteria</taxon>
        <taxon>Burkholderiales</taxon>
        <taxon>Burkholderiaceae</taxon>
        <taxon>Burkholderia</taxon>
        <taxon>pseudomallei group</taxon>
    </lineage>
</organism>
<proteinExistence type="predicted"/>
<name>A0A0E1VT18_BURPE</name>
<gene>
    <name evidence="1" type="ORF">BURPS1710A_A1219</name>
</gene>